<keyword evidence="4" id="KW-0802">TPR repeat</keyword>
<sequence length="227" mass="24934">MAAGPDDPCHDKEGEEASSVCQEQPCGKLQKLAIEDAGRSQFSALEFDEPQSPLLEMREGIPASDEEIAAQANLLRTRGKFQEALSMFDSISTSSPTYQETLVPRGLCCKELGRVQNAQRHFQEALAYNADDAVALVHVAQLLFQQGLFEKAAEEFRRALEADSGSMDARQGLSLTLTEVGTRLKLCGQSKARPTLPHLTSPHSRMYTNGWPNLYWLVLSPQGPPTT</sequence>
<comment type="pathway">
    <text evidence="1">Protein modification; protein glycosylation.</text>
</comment>
<name>A0AAE0KP51_9CHLO</name>
<keyword evidence="7" id="KW-1185">Reference proteome</keyword>
<organism evidence="6 7">
    <name type="scientific">Cymbomonas tetramitiformis</name>
    <dbReference type="NCBI Taxonomy" id="36881"/>
    <lineage>
        <taxon>Eukaryota</taxon>
        <taxon>Viridiplantae</taxon>
        <taxon>Chlorophyta</taxon>
        <taxon>Pyramimonadophyceae</taxon>
        <taxon>Pyramimonadales</taxon>
        <taxon>Pyramimonadaceae</taxon>
        <taxon>Cymbomonas</taxon>
    </lineage>
</organism>
<dbReference type="SMART" id="SM00028">
    <property type="entry name" value="TPR"/>
    <property type="match status" value="3"/>
</dbReference>
<evidence type="ECO:0000256" key="1">
    <source>
        <dbReference type="ARBA" id="ARBA00004922"/>
    </source>
</evidence>
<dbReference type="InterPro" id="IPR051939">
    <property type="entry name" value="Glycosyltr_41/O-GlcNAc_trsf"/>
</dbReference>
<evidence type="ECO:0000313" key="6">
    <source>
        <dbReference type="EMBL" id="KAK3255380.1"/>
    </source>
</evidence>
<accession>A0AAE0KP51</accession>
<dbReference type="PANTHER" id="PTHR44835:SF1">
    <property type="entry name" value="PROTEIN O-GLCNAC TRANSFERASE"/>
    <property type="match status" value="1"/>
</dbReference>
<keyword evidence="3" id="KW-0808">Transferase</keyword>
<feature type="repeat" description="TPR" evidence="4">
    <location>
        <begin position="133"/>
        <end position="166"/>
    </location>
</feature>
<dbReference type="GO" id="GO:0016757">
    <property type="term" value="F:glycosyltransferase activity"/>
    <property type="evidence" value="ECO:0007669"/>
    <property type="project" value="UniProtKB-KW"/>
</dbReference>
<dbReference type="InterPro" id="IPR019734">
    <property type="entry name" value="TPR_rpt"/>
</dbReference>
<evidence type="ECO:0000256" key="3">
    <source>
        <dbReference type="ARBA" id="ARBA00022679"/>
    </source>
</evidence>
<evidence type="ECO:0000256" key="2">
    <source>
        <dbReference type="ARBA" id="ARBA00022676"/>
    </source>
</evidence>
<protein>
    <submittedName>
        <fullName evidence="6">Uncharacterized protein</fullName>
    </submittedName>
</protein>
<dbReference type="EMBL" id="LGRX02022679">
    <property type="protein sequence ID" value="KAK3255380.1"/>
    <property type="molecule type" value="Genomic_DNA"/>
</dbReference>
<dbReference type="Gene3D" id="1.25.40.10">
    <property type="entry name" value="Tetratricopeptide repeat domain"/>
    <property type="match status" value="1"/>
</dbReference>
<gene>
    <name evidence="6" type="ORF">CYMTET_35435</name>
</gene>
<dbReference type="PANTHER" id="PTHR44835">
    <property type="entry name" value="UDP-N-ACETYLGLUCOSAMINE--PEPTIDE N-ACETYLGLUCOSAMINYLTRANSFERASE SPINDLY-RELATED"/>
    <property type="match status" value="1"/>
</dbReference>
<dbReference type="SUPFAM" id="SSF48452">
    <property type="entry name" value="TPR-like"/>
    <property type="match status" value="1"/>
</dbReference>
<dbReference type="PROSITE" id="PS50005">
    <property type="entry name" value="TPR"/>
    <property type="match status" value="1"/>
</dbReference>
<dbReference type="Pfam" id="PF13432">
    <property type="entry name" value="TPR_16"/>
    <property type="match status" value="1"/>
</dbReference>
<comment type="caution">
    <text evidence="6">The sequence shown here is derived from an EMBL/GenBank/DDBJ whole genome shotgun (WGS) entry which is preliminary data.</text>
</comment>
<feature type="region of interest" description="Disordered" evidence="5">
    <location>
        <begin position="1"/>
        <end position="22"/>
    </location>
</feature>
<evidence type="ECO:0000313" key="7">
    <source>
        <dbReference type="Proteomes" id="UP001190700"/>
    </source>
</evidence>
<dbReference type="InterPro" id="IPR011990">
    <property type="entry name" value="TPR-like_helical_dom_sf"/>
</dbReference>
<proteinExistence type="predicted"/>
<evidence type="ECO:0000256" key="5">
    <source>
        <dbReference type="SAM" id="MobiDB-lite"/>
    </source>
</evidence>
<dbReference type="Proteomes" id="UP001190700">
    <property type="component" value="Unassembled WGS sequence"/>
</dbReference>
<keyword evidence="2" id="KW-0328">Glycosyltransferase</keyword>
<reference evidence="6 7" key="1">
    <citation type="journal article" date="2015" name="Genome Biol. Evol.">
        <title>Comparative Genomics of a Bacterivorous Green Alga Reveals Evolutionary Causalities and Consequences of Phago-Mixotrophic Mode of Nutrition.</title>
        <authorList>
            <person name="Burns J.A."/>
            <person name="Paasch A."/>
            <person name="Narechania A."/>
            <person name="Kim E."/>
        </authorList>
    </citation>
    <scope>NUCLEOTIDE SEQUENCE [LARGE SCALE GENOMIC DNA]</scope>
    <source>
        <strain evidence="6 7">PLY_AMNH</strain>
    </source>
</reference>
<dbReference type="AlphaFoldDB" id="A0AAE0KP51"/>
<evidence type="ECO:0000256" key="4">
    <source>
        <dbReference type="PROSITE-ProRule" id="PRU00339"/>
    </source>
</evidence>